<accession>A0ACC3A5J0</accession>
<dbReference type="Proteomes" id="UP001172386">
    <property type="component" value="Unassembled WGS sequence"/>
</dbReference>
<proteinExistence type="predicted"/>
<keyword evidence="2" id="KW-1185">Reference proteome</keyword>
<evidence type="ECO:0000313" key="1">
    <source>
        <dbReference type="EMBL" id="KAJ9655478.1"/>
    </source>
</evidence>
<gene>
    <name evidence="1" type="ORF">H2198_005664</name>
</gene>
<dbReference type="EMBL" id="JAPDRQ010000095">
    <property type="protein sequence ID" value="KAJ9655478.1"/>
    <property type="molecule type" value="Genomic_DNA"/>
</dbReference>
<reference evidence="1" key="1">
    <citation type="submission" date="2022-10" db="EMBL/GenBank/DDBJ databases">
        <title>Culturing micro-colonial fungi from biological soil crusts in the Mojave desert and describing Neophaeococcomyces mojavensis, and introducing the new genera and species Taxawa tesnikishii.</title>
        <authorList>
            <person name="Kurbessoian T."/>
            <person name="Stajich J.E."/>
        </authorList>
    </citation>
    <scope>NUCLEOTIDE SEQUENCE</scope>
    <source>
        <strain evidence="1">JES_112</strain>
    </source>
</reference>
<evidence type="ECO:0000313" key="2">
    <source>
        <dbReference type="Proteomes" id="UP001172386"/>
    </source>
</evidence>
<comment type="caution">
    <text evidence="1">The sequence shown here is derived from an EMBL/GenBank/DDBJ whole genome shotgun (WGS) entry which is preliminary data.</text>
</comment>
<name>A0ACC3A5J0_9EURO</name>
<organism evidence="1 2">
    <name type="scientific">Neophaeococcomyces mojaviensis</name>
    <dbReference type="NCBI Taxonomy" id="3383035"/>
    <lineage>
        <taxon>Eukaryota</taxon>
        <taxon>Fungi</taxon>
        <taxon>Dikarya</taxon>
        <taxon>Ascomycota</taxon>
        <taxon>Pezizomycotina</taxon>
        <taxon>Eurotiomycetes</taxon>
        <taxon>Chaetothyriomycetidae</taxon>
        <taxon>Chaetothyriales</taxon>
        <taxon>Chaetothyriales incertae sedis</taxon>
        <taxon>Neophaeococcomyces</taxon>
    </lineage>
</organism>
<protein>
    <submittedName>
        <fullName evidence="1">Uncharacterized protein</fullName>
    </submittedName>
</protein>
<sequence>MPCDDEQKDKGFEAYVNLPRRPEPKCVGREQVLLEIETVFFRSDVEDQKVYVLYGMGGAGKTETAIKFANDNRHRFSSIFTIDASDPDKVATSFANIAKIGGLEATEKSGKHWLAHNSRAWLLIIDNADDSMLDLPDLFPSCHAGNILVTTRVSDFRKHGTVGSKDIGGLAQRDAVQLFFISAQVSGPPWPSDQETIAMKIAHALGYLALALKAAGMAIFRKVCKTNDYLDYHRHHCDRYLSSTTSDARILDDEARIYSVFDVSAKWLQEKPSVENHDALQILSLLAFYHYERVAISIFDRAIQNLSSSHSARLHPKDNVVARLLSLMKQRTIPPRALPDFMKLKDVESQKWRLKEATARLNSLSLIIYDDIEEMVYLHPLVHAWARSRLPLGARKLWARVALNLLTESIVLPEATSPTTKDQTSYHRSILPHLGVCWKEFPLEVNIPTVLLSKPVSKFLPILTPSLLLNTLQAAVDIAKYGYVQLDCGYFEDAVRLFSQVNTILTLVLGPENERTMRVRLVLAHACWGLGRLDEAIELQIYVANTKEKIVGATHREILVAKNHLAKSYWLNGQHREAMNVQHTTMRQMRQMRQTLSPHDSDLLAASDNFGVILGSWHRFSESLVEHEQTLRVREKNFGLLEPETVDTRMYRAMALLDLERFEESFDEMTKVYEFRKSHLGKEHPWTLWALCYLAKVQVKLGQLDEAEDLLREGIAAGKRSLSDDHLGVLMGCGELARVYSRQSRFEDALVLLKDTIERLGKSRGKQHPDHVFAIWKLAKLYKVQGDLVKAASVCKKALDLAQYRLSEIHPLYKMIHADLRSLEGTKTSPSRDEFVTKARKHSVLIASKTF</sequence>